<dbReference type="SUPFAM" id="SSF51338">
    <property type="entry name" value="Composite domain of metallo-dependent hydrolases"/>
    <property type="match status" value="1"/>
</dbReference>
<protein>
    <submittedName>
        <fullName evidence="5">N-acyl-D-amino-acid deacylase</fullName>
    </submittedName>
</protein>
<accession>A0A917YXQ6</accession>
<dbReference type="SUPFAM" id="SSF51556">
    <property type="entry name" value="Metallo-dependent hydrolases"/>
    <property type="match status" value="1"/>
</dbReference>
<comment type="caution">
    <text evidence="5">The sequence shown here is derived from an EMBL/GenBank/DDBJ whole genome shotgun (WGS) entry which is preliminary data.</text>
</comment>
<dbReference type="AlphaFoldDB" id="A0A917YXQ6"/>
<dbReference type="EMBL" id="BMLS01000003">
    <property type="protein sequence ID" value="GGO69832.1"/>
    <property type="molecule type" value="Genomic_DNA"/>
</dbReference>
<organism evidence="5 6">
    <name type="scientific">Bowmanella pacifica</name>
    <dbReference type="NCBI Taxonomy" id="502051"/>
    <lineage>
        <taxon>Bacteria</taxon>
        <taxon>Pseudomonadati</taxon>
        <taxon>Pseudomonadota</taxon>
        <taxon>Gammaproteobacteria</taxon>
        <taxon>Alteromonadales</taxon>
        <taxon>Alteromonadaceae</taxon>
        <taxon>Bowmanella</taxon>
    </lineage>
</organism>
<reference evidence="5" key="1">
    <citation type="journal article" date="2014" name="Int. J. Syst. Evol. Microbiol.">
        <title>Complete genome sequence of Corynebacterium casei LMG S-19264T (=DSM 44701T), isolated from a smear-ripened cheese.</title>
        <authorList>
            <consortium name="US DOE Joint Genome Institute (JGI-PGF)"/>
            <person name="Walter F."/>
            <person name="Albersmeier A."/>
            <person name="Kalinowski J."/>
            <person name="Ruckert C."/>
        </authorList>
    </citation>
    <scope>NUCLEOTIDE SEQUENCE</scope>
    <source>
        <strain evidence="5">CGMCC 1.7086</strain>
    </source>
</reference>
<dbReference type="GO" id="GO:0008448">
    <property type="term" value="F:N-acetylglucosamine-6-phosphate deacetylase activity"/>
    <property type="evidence" value="ECO:0007669"/>
    <property type="project" value="TreeGrafter"/>
</dbReference>
<evidence type="ECO:0000256" key="3">
    <source>
        <dbReference type="SAM" id="SignalP"/>
    </source>
</evidence>
<dbReference type="InterPro" id="IPR032466">
    <property type="entry name" value="Metal_Hydrolase"/>
</dbReference>
<dbReference type="InterPro" id="IPR013108">
    <property type="entry name" value="Amidohydro_3"/>
</dbReference>
<feature type="signal peptide" evidence="3">
    <location>
        <begin position="1"/>
        <end position="17"/>
    </location>
</feature>
<feature type="chain" id="PRO_5036766993" evidence="3">
    <location>
        <begin position="18"/>
        <end position="525"/>
    </location>
</feature>
<comment type="similarity">
    <text evidence="1">Belongs to the metallo-dependent hydrolases superfamily. NagA family.</text>
</comment>
<sequence length="525" mass="56057">MGNVFSPLSALSSALLAAGLLAGCSGNAELSADYLISSQHIYTGEGQKPMAGVVLVKDGKILDVLPEAPANLRVTKRIDAANLVVAPGFIDPHTHACNDFNQGKPNLNANYLTQGVTTVFCGNDGGGNVEVGATFDLYEKQGIGSNVALYVGHGAVRTEVMGRENRKASVDELEQMKALVEKAMHEGALGLSTGLYYVPGNYADTAEVVALSKVAAQFGGVYDSHIRDESSYHIGLVAAVQEVLDIARDADIPVHLAHLKALGVDVWGESQTIIKMVEDAHAKGLQVTADQYPWKASGTSVAGALMPRWALAGTTEEYHARLKDPAQLPGIKVEMQDNLRRRGGAESLLISDPTAGELRGKTLAQVATERGVDPIEAALQIILAGNARVASFNMSEQDIEAFMQQDWVVTSSDGSPGHPRKYASFPKKYQAYVQEKPLLTLGEYIQRSSGKTAEIFGLADRGKLQAGYAADLVLFDAKQYAPRADYMHPEALSEGVQWLFVNGVAAIEEGKLTGELAGQALRKKP</sequence>
<name>A0A917YXQ6_9ALTE</name>
<reference evidence="5" key="2">
    <citation type="submission" date="2020-09" db="EMBL/GenBank/DDBJ databases">
        <authorList>
            <person name="Sun Q."/>
            <person name="Zhou Y."/>
        </authorList>
    </citation>
    <scope>NUCLEOTIDE SEQUENCE</scope>
    <source>
        <strain evidence="5">CGMCC 1.7086</strain>
    </source>
</reference>
<proteinExistence type="inferred from homology"/>
<keyword evidence="2" id="KW-0378">Hydrolase</keyword>
<keyword evidence="3" id="KW-0732">Signal</keyword>
<dbReference type="Gene3D" id="3.30.1490.130">
    <property type="entry name" value="D-aminoacylase. Domain 3"/>
    <property type="match status" value="1"/>
</dbReference>
<dbReference type="Gene3D" id="2.30.40.10">
    <property type="entry name" value="Urease, subunit C, domain 1"/>
    <property type="match status" value="1"/>
</dbReference>
<dbReference type="PANTHER" id="PTHR11113">
    <property type="entry name" value="N-ACETYLGLUCOSAMINE-6-PHOSPHATE DEACETYLASE"/>
    <property type="match status" value="1"/>
</dbReference>
<feature type="domain" description="Amidohydrolase 3" evidence="4">
    <location>
        <begin position="78"/>
        <end position="481"/>
    </location>
</feature>
<dbReference type="InterPro" id="IPR011059">
    <property type="entry name" value="Metal-dep_hydrolase_composite"/>
</dbReference>
<dbReference type="Proteomes" id="UP000606935">
    <property type="component" value="Unassembled WGS sequence"/>
</dbReference>
<evidence type="ECO:0000256" key="2">
    <source>
        <dbReference type="ARBA" id="ARBA00022801"/>
    </source>
</evidence>
<dbReference type="PANTHER" id="PTHR11113:SF14">
    <property type="entry name" value="N-ACETYLGLUCOSAMINE-6-PHOSPHATE DEACETYLASE"/>
    <property type="match status" value="1"/>
</dbReference>
<evidence type="ECO:0000256" key="1">
    <source>
        <dbReference type="ARBA" id="ARBA00010716"/>
    </source>
</evidence>
<dbReference type="RefSeq" id="WP_188694677.1">
    <property type="nucleotide sequence ID" value="NZ_BMLS01000003.1"/>
</dbReference>
<dbReference type="Gene3D" id="3.20.20.140">
    <property type="entry name" value="Metal-dependent hydrolases"/>
    <property type="match status" value="1"/>
</dbReference>
<dbReference type="Pfam" id="PF07969">
    <property type="entry name" value="Amidohydro_3"/>
    <property type="match status" value="1"/>
</dbReference>
<evidence type="ECO:0000259" key="4">
    <source>
        <dbReference type="Pfam" id="PF07969"/>
    </source>
</evidence>
<gene>
    <name evidence="5" type="ORF">GCM10010982_21910</name>
</gene>
<keyword evidence="6" id="KW-1185">Reference proteome</keyword>
<dbReference type="InterPro" id="IPR023100">
    <property type="entry name" value="D-aminoacylase_insert_dom_sf"/>
</dbReference>
<evidence type="ECO:0000313" key="6">
    <source>
        <dbReference type="Proteomes" id="UP000606935"/>
    </source>
</evidence>
<dbReference type="GO" id="GO:0006046">
    <property type="term" value="P:N-acetylglucosamine catabolic process"/>
    <property type="evidence" value="ECO:0007669"/>
    <property type="project" value="TreeGrafter"/>
</dbReference>
<evidence type="ECO:0000313" key="5">
    <source>
        <dbReference type="EMBL" id="GGO69832.1"/>
    </source>
</evidence>